<dbReference type="RefSeq" id="WP_115151562.1">
    <property type="nucleotide sequence ID" value="NZ_UGPP01000001.1"/>
</dbReference>
<gene>
    <name evidence="1" type="ORF">NCTC10571_01350</name>
</gene>
<dbReference type="Proteomes" id="UP000255234">
    <property type="component" value="Unassembled WGS sequence"/>
</dbReference>
<organism evidence="1 2">
    <name type="scientific">Megamonas hypermegale</name>
    <dbReference type="NCBI Taxonomy" id="158847"/>
    <lineage>
        <taxon>Bacteria</taxon>
        <taxon>Bacillati</taxon>
        <taxon>Bacillota</taxon>
        <taxon>Negativicutes</taxon>
        <taxon>Selenomonadales</taxon>
        <taxon>Selenomonadaceae</taxon>
        <taxon>Megamonas</taxon>
    </lineage>
</organism>
<dbReference type="EMBL" id="UGPP01000001">
    <property type="protein sequence ID" value="STY71194.1"/>
    <property type="molecule type" value="Genomic_DNA"/>
</dbReference>
<accession>A0A378NS34</accession>
<name>A0A378NS34_9FIRM</name>
<protein>
    <submittedName>
        <fullName evidence="1">Uncharacterized protein</fullName>
    </submittedName>
</protein>
<reference evidence="1 2" key="1">
    <citation type="submission" date="2018-06" db="EMBL/GenBank/DDBJ databases">
        <authorList>
            <consortium name="Pathogen Informatics"/>
            <person name="Doyle S."/>
        </authorList>
    </citation>
    <scope>NUCLEOTIDE SEQUENCE [LARGE SCALE GENOMIC DNA]</scope>
    <source>
        <strain evidence="1 2">NCTC10571</strain>
    </source>
</reference>
<proteinExistence type="predicted"/>
<evidence type="ECO:0000313" key="1">
    <source>
        <dbReference type="EMBL" id="STY71194.1"/>
    </source>
</evidence>
<dbReference type="AlphaFoldDB" id="A0A378NS34"/>
<sequence>MNISEDTKKKIKEKALCMAFSDYFCNVNDEGWPDDPIDFLQRANSDYHNYITISGDEPNYDDPEAEYMIVADCMSSIITPLQLLEMVQDRAYSIETNFYNLLINIEKAE</sequence>
<evidence type="ECO:0000313" key="2">
    <source>
        <dbReference type="Proteomes" id="UP000255234"/>
    </source>
</evidence>